<protein>
    <submittedName>
        <fullName evidence="2">Uncharacterized protein LOC102800456</fullName>
    </submittedName>
</protein>
<sequence>MENEMSPTHVCQYTTLESLSADTELQELEMKELACALEMSREATVAYSEEDSSSSEIDVAMTENSHELNTCISQLRDIVGDDVPREELVRVSLAADYDVNRALNFFFST</sequence>
<dbReference type="Gene3D" id="1.10.8.10">
    <property type="entry name" value="DNA helicase RuvA subunit, C-terminal domain"/>
    <property type="match status" value="1"/>
</dbReference>
<reference evidence="2" key="1">
    <citation type="submission" date="2025-08" db="UniProtKB">
        <authorList>
            <consortium name="RefSeq"/>
        </authorList>
    </citation>
    <scope>IDENTIFICATION</scope>
    <source>
        <tissue evidence="2">Testes</tissue>
    </source>
</reference>
<dbReference type="SUPFAM" id="SSF109732">
    <property type="entry name" value="HBS1-like domain"/>
    <property type="match status" value="1"/>
</dbReference>
<keyword evidence="1" id="KW-1185">Reference proteome</keyword>
<evidence type="ECO:0000313" key="1">
    <source>
        <dbReference type="Proteomes" id="UP000694865"/>
    </source>
</evidence>
<accession>A0ABM0LXI7</accession>
<organism evidence="1 2">
    <name type="scientific">Saccoglossus kowalevskii</name>
    <name type="common">Acorn worm</name>
    <dbReference type="NCBI Taxonomy" id="10224"/>
    <lineage>
        <taxon>Eukaryota</taxon>
        <taxon>Metazoa</taxon>
        <taxon>Hemichordata</taxon>
        <taxon>Enteropneusta</taxon>
        <taxon>Harrimaniidae</taxon>
        <taxon>Saccoglossus</taxon>
    </lineage>
</organism>
<name>A0ABM0LXI7_SACKO</name>
<proteinExistence type="predicted"/>
<dbReference type="InterPro" id="IPR037189">
    <property type="entry name" value="HBS1-like_N_sf"/>
</dbReference>
<dbReference type="Proteomes" id="UP000694865">
    <property type="component" value="Unplaced"/>
</dbReference>
<dbReference type="RefSeq" id="XP_006812478.1">
    <property type="nucleotide sequence ID" value="XM_006812415.1"/>
</dbReference>
<dbReference type="GeneID" id="102800456"/>
<gene>
    <name evidence="2" type="primary">LOC102800456</name>
</gene>
<evidence type="ECO:0000313" key="2">
    <source>
        <dbReference type="RefSeq" id="XP_006812478.1"/>
    </source>
</evidence>